<feature type="signal peptide" evidence="1">
    <location>
        <begin position="1"/>
        <end position="26"/>
    </location>
</feature>
<keyword evidence="3" id="KW-1185">Reference proteome</keyword>
<protein>
    <submittedName>
        <fullName evidence="2">Uncharacterized protein</fullName>
    </submittedName>
</protein>
<dbReference type="STRING" id="1122185.N792_00275"/>
<dbReference type="RefSeq" id="WP_036191362.1">
    <property type="nucleotide sequence ID" value="NZ_AVPS01000001.1"/>
</dbReference>
<feature type="chain" id="PRO_5001969183" evidence="1">
    <location>
        <begin position="27"/>
        <end position="213"/>
    </location>
</feature>
<name>A0A0A0ER87_9GAMM</name>
<organism evidence="2 3">
    <name type="scientific">Lysobacter concretionis Ko07 = DSM 16239</name>
    <dbReference type="NCBI Taxonomy" id="1122185"/>
    <lineage>
        <taxon>Bacteria</taxon>
        <taxon>Pseudomonadati</taxon>
        <taxon>Pseudomonadota</taxon>
        <taxon>Gammaproteobacteria</taxon>
        <taxon>Lysobacterales</taxon>
        <taxon>Lysobacteraceae</taxon>
        <taxon>Novilysobacter</taxon>
    </lineage>
</organism>
<proteinExistence type="predicted"/>
<evidence type="ECO:0000313" key="2">
    <source>
        <dbReference type="EMBL" id="KGM52725.1"/>
    </source>
</evidence>
<dbReference type="AlphaFoldDB" id="A0A0A0ER87"/>
<dbReference type="Proteomes" id="UP000030017">
    <property type="component" value="Unassembled WGS sequence"/>
</dbReference>
<reference evidence="2 3" key="1">
    <citation type="submission" date="2013-08" db="EMBL/GenBank/DDBJ databases">
        <title>Genome sequencing of Lysobacter.</title>
        <authorList>
            <person name="Zhang S."/>
            <person name="Wang G."/>
        </authorList>
    </citation>
    <scope>NUCLEOTIDE SEQUENCE [LARGE SCALE GENOMIC DNA]</scope>
    <source>
        <strain evidence="2 3">Ko07</strain>
    </source>
</reference>
<dbReference type="OrthoDB" id="5973914at2"/>
<comment type="caution">
    <text evidence="2">The sequence shown here is derived from an EMBL/GenBank/DDBJ whole genome shotgun (WGS) entry which is preliminary data.</text>
</comment>
<evidence type="ECO:0000313" key="3">
    <source>
        <dbReference type="Proteomes" id="UP000030017"/>
    </source>
</evidence>
<sequence length="213" mass="22079">MFSPTTIALVISAATLLGSSLLPLQAQQTASSTIRQWGFDPGMLVADGRELLLRAPDTAIDSLFQAAHAATSSPQEAAALCALFDPAADRSLAGLNAVANRLSPANRERFAGAVANLFVAAMQSTPQPYDEAAARQALKASGVRAALVNDGFVAGLNGDDHDARCRSLGWLMDDLRAQPLPQRAAVARLLLGEGLEQLAIGPADAAAAQAPRL</sequence>
<accession>A0A0A0ER87</accession>
<keyword evidence="1" id="KW-0732">Signal</keyword>
<gene>
    <name evidence="2" type="ORF">N792_00275</name>
</gene>
<evidence type="ECO:0000256" key="1">
    <source>
        <dbReference type="SAM" id="SignalP"/>
    </source>
</evidence>
<dbReference type="EMBL" id="AVPS01000001">
    <property type="protein sequence ID" value="KGM52725.1"/>
    <property type="molecule type" value="Genomic_DNA"/>
</dbReference>